<keyword evidence="3" id="KW-0313">Glucose metabolism</keyword>
<dbReference type="PANTHER" id="PTHR47779:SF1">
    <property type="entry name" value="SYNTHASE (CCG-9), PUTATIVE (AFU_ORTHOLOGUE AFUA_3G12100)-RELATED"/>
    <property type="match status" value="1"/>
</dbReference>
<comment type="subunit">
    <text evidence="2">Homodimer.</text>
</comment>
<dbReference type="Gene3D" id="3.40.50.2000">
    <property type="entry name" value="Glycogen Phosphorylase B"/>
    <property type="match status" value="2"/>
</dbReference>
<dbReference type="GO" id="GO:0016757">
    <property type="term" value="F:glycosyltransferase activity"/>
    <property type="evidence" value="ECO:0007669"/>
    <property type="project" value="UniProtKB-KW"/>
</dbReference>
<keyword evidence="10" id="KW-1185">Reference proteome</keyword>
<accession>B9KZU7</accession>
<feature type="domain" description="Trehalose synthase N-terminal" evidence="8">
    <location>
        <begin position="37"/>
        <end position="178"/>
    </location>
</feature>
<keyword evidence="5" id="KW-0808">Transferase</keyword>
<dbReference type="CAZy" id="GT4">
    <property type="family name" value="Glycosyltransferase Family 4"/>
</dbReference>
<evidence type="ECO:0000256" key="4">
    <source>
        <dbReference type="ARBA" id="ARBA00022676"/>
    </source>
</evidence>
<dbReference type="PANTHER" id="PTHR47779">
    <property type="entry name" value="SYNTHASE (CCG-9), PUTATIVE (AFU_ORTHOLOGUE AFUA_3G12100)-RELATED"/>
    <property type="match status" value="1"/>
</dbReference>
<dbReference type="GO" id="GO:0006006">
    <property type="term" value="P:glucose metabolic process"/>
    <property type="evidence" value="ECO:0007669"/>
    <property type="project" value="UniProtKB-KW"/>
</dbReference>
<dbReference type="AlphaFoldDB" id="B9KZU7"/>
<dbReference type="KEGG" id="tro:trd_0944"/>
<keyword evidence="6" id="KW-0119">Carbohydrate metabolism</keyword>
<dbReference type="Pfam" id="PF21269">
    <property type="entry name" value="TreT_GT1"/>
    <property type="match status" value="1"/>
</dbReference>
<evidence type="ECO:0000256" key="6">
    <source>
        <dbReference type="ARBA" id="ARBA00023277"/>
    </source>
</evidence>
<evidence type="ECO:0000259" key="8">
    <source>
        <dbReference type="Pfam" id="PF21269"/>
    </source>
</evidence>
<dbReference type="SUPFAM" id="SSF53756">
    <property type="entry name" value="UDP-Glycosyltransferase/glycogen phosphorylase"/>
    <property type="match status" value="1"/>
</dbReference>
<dbReference type="InterPro" id="IPR052078">
    <property type="entry name" value="Trehalose_Metab_GTase"/>
</dbReference>
<dbReference type="Pfam" id="PF00534">
    <property type="entry name" value="Glycos_transf_1"/>
    <property type="match status" value="1"/>
</dbReference>
<dbReference type="STRING" id="309801.trd_0944"/>
<evidence type="ECO:0000259" key="7">
    <source>
        <dbReference type="Pfam" id="PF00534"/>
    </source>
</evidence>
<evidence type="ECO:0000256" key="3">
    <source>
        <dbReference type="ARBA" id="ARBA00022526"/>
    </source>
</evidence>
<organism evidence="9 10">
    <name type="scientific">Thermomicrobium roseum (strain ATCC 27502 / DSM 5159 / P-2)</name>
    <dbReference type="NCBI Taxonomy" id="309801"/>
    <lineage>
        <taxon>Bacteria</taxon>
        <taxon>Pseudomonadati</taxon>
        <taxon>Thermomicrobiota</taxon>
        <taxon>Thermomicrobia</taxon>
        <taxon>Thermomicrobiales</taxon>
        <taxon>Thermomicrobiaceae</taxon>
        <taxon>Thermomicrobium</taxon>
    </lineage>
</organism>
<keyword evidence="4" id="KW-0328">Glycosyltransferase</keyword>
<dbReference type="HOGENOM" id="CLU_045353_0_0_0"/>
<feature type="domain" description="Glycosyl transferase family 1" evidence="7">
    <location>
        <begin position="221"/>
        <end position="385"/>
    </location>
</feature>
<name>B9KZU7_THERP</name>
<evidence type="ECO:0000313" key="9">
    <source>
        <dbReference type="EMBL" id="ACM05435.1"/>
    </source>
</evidence>
<dbReference type="EMBL" id="CP001275">
    <property type="protein sequence ID" value="ACM05435.1"/>
    <property type="molecule type" value="Genomic_DNA"/>
</dbReference>
<evidence type="ECO:0000256" key="5">
    <source>
        <dbReference type="ARBA" id="ARBA00022679"/>
    </source>
</evidence>
<reference evidence="9 10" key="1">
    <citation type="journal article" date="2009" name="PLoS ONE">
        <title>Complete genome sequence of the aerobic CO-oxidizing thermophile Thermomicrobium roseum.</title>
        <authorList>
            <person name="Wu D."/>
            <person name="Raymond J."/>
            <person name="Wu M."/>
            <person name="Chatterji S."/>
            <person name="Ren Q."/>
            <person name="Graham J.E."/>
            <person name="Bryant D.A."/>
            <person name="Robb F."/>
            <person name="Colman A."/>
            <person name="Tallon L.J."/>
            <person name="Badger J.H."/>
            <person name="Madupu R."/>
            <person name="Ward N.L."/>
            <person name="Eisen J.A."/>
        </authorList>
    </citation>
    <scope>NUCLEOTIDE SEQUENCE [LARGE SCALE GENOMIC DNA]</scope>
    <source>
        <strain evidence="10">ATCC 27502 / DSM 5159 / P-2</strain>
    </source>
</reference>
<gene>
    <name evidence="9" type="ordered locus">trd_0944</name>
</gene>
<evidence type="ECO:0000256" key="1">
    <source>
        <dbReference type="ARBA" id="ARBA00009481"/>
    </source>
</evidence>
<comment type="similarity">
    <text evidence="1">Belongs to the glycosyltransferase group 1 family. Glycosyltransferase 4 subfamily.</text>
</comment>
<evidence type="ECO:0000256" key="2">
    <source>
        <dbReference type="ARBA" id="ARBA00011738"/>
    </source>
</evidence>
<sequence>MRLAPVTIESYREFVPTEQIDELIRLGNRLRGLRVAHINATPYGGGVSELLRSSVALEIALGLSVDWLVIAGDSRFFEVTKALHNGLQGAPFVASADAEEVYLINNRANAAGLSAEYDVIVVHDPQPAALRAFAPTAATRWVWRCHIDTSQPYPAAETFLLPWLEGYDGYVFTMREFVLPALRDRTVDIFPPGIDPLSPKNLPLPATLRRRILDWYGVVASRPLVVQVSRFDPWKDPFGVIRVFRRVRDAMPGVQLALLGSMALDDPEGWRLYDRIREEAEKDPDILVGTNVAGISYVEVNAFQHSAWVVVQKSIREGFGLVVSEAMWKETPVVAGRSGGIVLQMADGEGGFLVDPLDEDAFVERVLELLRDRELARVVGQRGRARVRENFLVTRYVRDELRLFERLVERQAVHAEKG</sequence>
<evidence type="ECO:0000313" key="10">
    <source>
        <dbReference type="Proteomes" id="UP000000447"/>
    </source>
</evidence>
<dbReference type="Proteomes" id="UP000000447">
    <property type="component" value="Chromosome"/>
</dbReference>
<dbReference type="eggNOG" id="COG0438">
    <property type="taxonomic scope" value="Bacteria"/>
</dbReference>
<dbReference type="InterPro" id="IPR049438">
    <property type="entry name" value="TreT_GT1"/>
</dbReference>
<dbReference type="InterPro" id="IPR001296">
    <property type="entry name" value="Glyco_trans_1"/>
</dbReference>
<protein>
    <submittedName>
        <fullName evidence="9">Putative trehalose phosphorylase</fullName>
    </submittedName>
</protein>
<proteinExistence type="inferred from homology"/>